<name>A0AAW0X838_CHEQU</name>
<reference evidence="3 4" key="1">
    <citation type="journal article" date="2024" name="BMC Genomics">
        <title>Genome assembly of redclaw crayfish (Cherax quadricarinatus) provides insights into its immune adaptation and hypoxia tolerance.</title>
        <authorList>
            <person name="Liu Z."/>
            <person name="Zheng J."/>
            <person name="Li H."/>
            <person name="Fang K."/>
            <person name="Wang S."/>
            <person name="He J."/>
            <person name="Zhou D."/>
            <person name="Weng S."/>
            <person name="Chi M."/>
            <person name="Gu Z."/>
            <person name="He J."/>
            <person name="Li F."/>
            <person name="Wang M."/>
        </authorList>
    </citation>
    <scope>NUCLEOTIDE SEQUENCE [LARGE SCALE GENOMIC DNA]</scope>
    <source>
        <strain evidence="3">ZL_2023a</strain>
    </source>
</reference>
<accession>A0AAW0X838</accession>
<evidence type="ECO:0000256" key="2">
    <source>
        <dbReference type="RuleBase" id="RU000363"/>
    </source>
</evidence>
<dbReference type="InterPro" id="IPR002347">
    <property type="entry name" value="SDR_fam"/>
</dbReference>
<dbReference type="EMBL" id="JARKIK010000045">
    <property type="protein sequence ID" value="KAK8736113.1"/>
    <property type="molecule type" value="Genomic_DNA"/>
</dbReference>
<dbReference type="PRINTS" id="PR00080">
    <property type="entry name" value="SDRFAMILY"/>
</dbReference>
<dbReference type="GO" id="GO:0016491">
    <property type="term" value="F:oxidoreductase activity"/>
    <property type="evidence" value="ECO:0007669"/>
    <property type="project" value="UniProtKB-KW"/>
</dbReference>
<evidence type="ECO:0000313" key="4">
    <source>
        <dbReference type="Proteomes" id="UP001445076"/>
    </source>
</evidence>
<evidence type="ECO:0008006" key="5">
    <source>
        <dbReference type="Google" id="ProtNLM"/>
    </source>
</evidence>
<dbReference type="InterPro" id="IPR036291">
    <property type="entry name" value="NAD(P)-bd_dom_sf"/>
</dbReference>
<dbReference type="Gene3D" id="3.40.50.720">
    <property type="entry name" value="NAD(P)-binding Rossmann-like Domain"/>
    <property type="match status" value="1"/>
</dbReference>
<keyword evidence="4" id="KW-1185">Reference proteome</keyword>
<gene>
    <name evidence="3" type="ORF">OTU49_017437</name>
</gene>
<comment type="caution">
    <text evidence="3">The sequence shown here is derived from an EMBL/GenBank/DDBJ whole genome shotgun (WGS) entry which is preliminary data.</text>
</comment>
<evidence type="ECO:0000256" key="1">
    <source>
        <dbReference type="ARBA" id="ARBA00023002"/>
    </source>
</evidence>
<dbReference type="Pfam" id="PF00106">
    <property type="entry name" value="adh_short"/>
    <property type="match status" value="2"/>
</dbReference>
<dbReference type="PRINTS" id="PR00081">
    <property type="entry name" value="GDHRDH"/>
</dbReference>
<evidence type="ECO:0000313" key="3">
    <source>
        <dbReference type="EMBL" id="KAK8736113.1"/>
    </source>
</evidence>
<proteinExistence type="inferred from homology"/>
<organism evidence="3 4">
    <name type="scientific">Cherax quadricarinatus</name>
    <name type="common">Australian red claw crayfish</name>
    <dbReference type="NCBI Taxonomy" id="27406"/>
    <lineage>
        <taxon>Eukaryota</taxon>
        <taxon>Metazoa</taxon>
        <taxon>Ecdysozoa</taxon>
        <taxon>Arthropoda</taxon>
        <taxon>Crustacea</taxon>
        <taxon>Multicrustacea</taxon>
        <taxon>Malacostraca</taxon>
        <taxon>Eumalacostraca</taxon>
        <taxon>Eucarida</taxon>
        <taxon>Decapoda</taxon>
        <taxon>Pleocyemata</taxon>
        <taxon>Astacidea</taxon>
        <taxon>Parastacoidea</taxon>
        <taxon>Parastacidae</taxon>
        <taxon>Cherax</taxon>
    </lineage>
</organism>
<comment type="similarity">
    <text evidence="2">Belongs to the short-chain dehydrogenases/reductases (SDR) family.</text>
</comment>
<protein>
    <recommendedName>
        <fullName evidence="5">Retinol dehydrogenase 11</fullName>
    </recommendedName>
</protein>
<sequence length="227" mass="25380">MSSVREFAKKLEGRQVDVLINNAAVADIPRQLTSEGLELTIATNHLGHFLLTHLLMDNLKTTRGRVVTVSSVGHTWIKEVKGLDLEGDLQFQYDRPLATLELYAASKLMNILFTKELHMKLHGTGVTAYCLHPGIVNTDIFNVMTSRVWYGLFVKLFVWAYAKSSAEGAQTTIMLAASKELQDVSGKYFVDCKVAECSSLAKDEGLAKKLWEISERLVQLQPHEQTL</sequence>
<dbReference type="PANTHER" id="PTHR43157:SF31">
    <property type="entry name" value="PHOSPHATIDYLINOSITOL-GLYCAN BIOSYNTHESIS CLASS F PROTEIN"/>
    <property type="match status" value="1"/>
</dbReference>
<dbReference type="Proteomes" id="UP001445076">
    <property type="component" value="Unassembled WGS sequence"/>
</dbReference>
<keyword evidence="1" id="KW-0560">Oxidoreductase</keyword>
<dbReference type="PANTHER" id="PTHR43157">
    <property type="entry name" value="PHOSPHATIDYLINOSITOL-GLYCAN BIOSYNTHESIS CLASS F PROTEIN-RELATED"/>
    <property type="match status" value="1"/>
</dbReference>
<dbReference type="AlphaFoldDB" id="A0AAW0X838"/>
<dbReference type="SUPFAM" id="SSF51735">
    <property type="entry name" value="NAD(P)-binding Rossmann-fold domains"/>
    <property type="match status" value="1"/>
</dbReference>